<feature type="compositionally biased region" description="Low complexity" evidence="7">
    <location>
        <begin position="138"/>
        <end position="162"/>
    </location>
</feature>
<evidence type="ECO:0000256" key="5">
    <source>
        <dbReference type="ARBA" id="ARBA00023242"/>
    </source>
</evidence>
<evidence type="ECO:0000256" key="2">
    <source>
        <dbReference type="ARBA" id="ARBA00023015"/>
    </source>
</evidence>
<sequence length="400" mass="43753">MQKTEQEIEEYLCVLKVADFRDRGKKAEPEDHTDFDEWLYQQLAPIEHRSKNPTPIIQMPEMFPGVDREREMNDIVSALTKVASGEVIPNQDMGAGAVSGSATSLYIGGGGGGGQKRGREAAAGGQELGESATRRYTHGSSSSAASRIQESSSISTTTTTHTDAALHPVYEFNQENIREVPGRRYRGVRQRPWGKWAAEIRDPFKAARVWLGTFDTAEAAARAYDEAALRFRGNKAKLNFPENVRLRPQTINSPATQLSISDSRNTLLSIPTSSEPIVHTQPQLHHLQSSQASENFFIYSPFIDFQRQSTSLYDQMIFSSTMASQIQSSSSSLSPPTASSSSTFASSLTSSPPAPSLPLYISPRPPAEVRPATGPIRSQDFVPSSWTASGHQSSSSRKSP</sequence>
<evidence type="ECO:0000256" key="4">
    <source>
        <dbReference type="ARBA" id="ARBA00023163"/>
    </source>
</evidence>
<protein>
    <submittedName>
        <fullName evidence="9">Ethylene-responsive transcription factor</fullName>
    </submittedName>
</protein>
<gene>
    <name evidence="9" type="ORF">O6P43_030387</name>
</gene>
<evidence type="ECO:0000256" key="7">
    <source>
        <dbReference type="SAM" id="MobiDB-lite"/>
    </source>
</evidence>
<dbReference type="AlphaFoldDB" id="A0AAD7KT35"/>
<keyword evidence="10" id="KW-1185">Reference proteome</keyword>
<dbReference type="GO" id="GO:0009873">
    <property type="term" value="P:ethylene-activated signaling pathway"/>
    <property type="evidence" value="ECO:0007669"/>
    <property type="project" value="InterPro"/>
</dbReference>
<evidence type="ECO:0000313" key="10">
    <source>
        <dbReference type="Proteomes" id="UP001163823"/>
    </source>
</evidence>
<feature type="region of interest" description="Disordered" evidence="7">
    <location>
        <begin position="328"/>
        <end position="400"/>
    </location>
</feature>
<evidence type="ECO:0000259" key="8">
    <source>
        <dbReference type="PROSITE" id="PS51032"/>
    </source>
</evidence>
<dbReference type="FunFam" id="3.30.730.10:FF:000001">
    <property type="entry name" value="Ethylene-responsive transcription factor 2"/>
    <property type="match status" value="1"/>
</dbReference>
<dbReference type="KEGG" id="qsa:O6P43_030387"/>
<evidence type="ECO:0000256" key="3">
    <source>
        <dbReference type="ARBA" id="ARBA00023125"/>
    </source>
</evidence>
<dbReference type="PANTHER" id="PTHR31190">
    <property type="entry name" value="DNA-BINDING DOMAIN"/>
    <property type="match status" value="1"/>
</dbReference>
<dbReference type="InterPro" id="IPR016177">
    <property type="entry name" value="DNA-bd_dom_sf"/>
</dbReference>
<proteinExistence type="inferred from homology"/>
<evidence type="ECO:0000313" key="9">
    <source>
        <dbReference type="EMBL" id="KAJ7945307.1"/>
    </source>
</evidence>
<dbReference type="InterPro" id="IPR044808">
    <property type="entry name" value="ERF_plant"/>
</dbReference>
<feature type="compositionally biased region" description="Polar residues" evidence="7">
    <location>
        <begin position="381"/>
        <end position="400"/>
    </location>
</feature>
<feature type="compositionally biased region" description="Low complexity" evidence="7">
    <location>
        <begin position="121"/>
        <end position="130"/>
    </location>
</feature>
<evidence type="ECO:0000256" key="1">
    <source>
        <dbReference type="ARBA" id="ARBA00004123"/>
    </source>
</evidence>
<dbReference type="SMART" id="SM00380">
    <property type="entry name" value="AP2"/>
    <property type="match status" value="1"/>
</dbReference>
<keyword evidence="2" id="KW-0805">Transcription regulation</keyword>
<dbReference type="GO" id="GO:0003677">
    <property type="term" value="F:DNA binding"/>
    <property type="evidence" value="ECO:0007669"/>
    <property type="project" value="UniProtKB-KW"/>
</dbReference>
<dbReference type="PRINTS" id="PR00367">
    <property type="entry name" value="ETHRSPELEMNT"/>
</dbReference>
<dbReference type="SUPFAM" id="SSF54171">
    <property type="entry name" value="DNA-binding domain"/>
    <property type="match status" value="1"/>
</dbReference>
<dbReference type="PANTHER" id="PTHR31190:SF421">
    <property type="entry name" value="ETHYLENE-RESPONSIVE TRANSCRIPTION FACTOR ERF110"/>
    <property type="match status" value="1"/>
</dbReference>
<dbReference type="GO" id="GO:0005634">
    <property type="term" value="C:nucleus"/>
    <property type="evidence" value="ECO:0007669"/>
    <property type="project" value="UniProtKB-SubCell"/>
</dbReference>
<comment type="caution">
    <text evidence="9">The sequence shown here is derived from an EMBL/GenBank/DDBJ whole genome shotgun (WGS) entry which is preliminary data.</text>
</comment>
<feature type="domain" description="AP2/ERF" evidence="8">
    <location>
        <begin position="184"/>
        <end position="241"/>
    </location>
</feature>
<dbReference type="EMBL" id="JARAOO010000013">
    <property type="protein sequence ID" value="KAJ7945307.1"/>
    <property type="molecule type" value="Genomic_DNA"/>
</dbReference>
<dbReference type="Gene3D" id="3.30.730.10">
    <property type="entry name" value="AP2/ERF domain"/>
    <property type="match status" value="1"/>
</dbReference>
<comment type="similarity">
    <text evidence="6">Belongs to the AP2/ERF transcription factor family. ERF subfamily.</text>
</comment>
<keyword evidence="5" id="KW-0539">Nucleus</keyword>
<organism evidence="9 10">
    <name type="scientific">Quillaja saponaria</name>
    <name type="common">Soap bark tree</name>
    <dbReference type="NCBI Taxonomy" id="32244"/>
    <lineage>
        <taxon>Eukaryota</taxon>
        <taxon>Viridiplantae</taxon>
        <taxon>Streptophyta</taxon>
        <taxon>Embryophyta</taxon>
        <taxon>Tracheophyta</taxon>
        <taxon>Spermatophyta</taxon>
        <taxon>Magnoliopsida</taxon>
        <taxon>eudicotyledons</taxon>
        <taxon>Gunneridae</taxon>
        <taxon>Pentapetalae</taxon>
        <taxon>rosids</taxon>
        <taxon>fabids</taxon>
        <taxon>Fabales</taxon>
        <taxon>Quillajaceae</taxon>
        <taxon>Quillaja</taxon>
    </lineage>
</organism>
<dbReference type="PROSITE" id="PS51032">
    <property type="entry name" value="AP2_ERF"/>
    <property type="match status" value="1"/>
</dbReference>
<dbReference type="Pfam" id="PF00847">
    <property type="entry name" value="AP2"/>
    <property type="match status" value="1"/>
</dbReference>
<keyword evidence="4" id="KW-0804">Transcription</keyword>
<reference evidence="9" key="1">
    <citation type="journal article" date="2023" name="Science">
        <title>Elucidation of the pathway for biosynthesis of saponin adjuvants from the soapbark tree.</title>
        <authorList>
            <person name="Reed J."/>
            <person name="Orme A."/>
            <person name="El-Demerdash A."/>
            <person name="Owen C."/>
            <person name="Martin L.B.B."/>
            <person name="Misra R.C."/>
            <person name="Kikuchi S."/>
            <person name="Rejzek M."/>
            <person name="Martin A.C."/>
            <person name="Harkess A."/>
            <person name="Leebens-Mack J."/>
            <person name="Louveau T."/>
            <person name="Stephenson M.J."/>
            <person name="Osbourn A."/>
        </authorList>
    </citation>
    <scope>NUCLEOTIDE SEQUENCE</scope>
    <source>
        <strain evidence="9">S10</strain>
    </source>
</reference>
<comment type="subcellular location">
    <subcellularLocation>
        <location evidence="1">Nucleus</location>
    </subcellularLocation>
</comment>
<feature type="region of interest" description="Disordered" evidence="7">
    <location>
        <begin position="109"/>
        <end position="166"/>
    </location>
</feature>
<evidence type="ECO:0000256" key="6">
    <source>
        <dbReference type="ARBA" id="ARBA00024343"/>
    </source>
</evidence>
<dbReference type="InterPro" id="IPR036955">
    <property type="entry name" value="AP2/ERF_dom_sf"/>
</dbReference>
<name>A0AAD7KT35_QUISA</name>
<dbReference type="InterPro" id="IPR001471">
    <property type="entry name" value="AP2/ERF_dom"/>
</dbReference>
<feature type="compositionally biased region" description="Low complexity" evidence="7">
    <location>
        <begin position="328"/>
        <end position="362"/>
    </location>
</feature>
<keyword evidence="3" id="KW-0238">DNA-binding</keyword>
<accession>A0AAD7KT35</accession>
<dbReference type="CDD" id="cd00018">
    <property type="entry name" value="AP2"/>
    <property type="match status" value="1"/>
</dbReference>
<dbReference type="Proteomes" id="UP001163823">
    <property type="component" value="Chromosome 13"/>
</dbReference>
<dbReference type="GO" id="GO:0003700">
    <property type="term" value="F:DNA-binding transcription factor activity"/>
    <property type="evidence" value="ECO:0007669"/>
    <property type="project" value="InterPro"/>
</dbReference>